<dbReference type="InterPro" id="IPR036282">
    <property type="entry name" value="Glutathione-S-Trfase_C_sf"/>
</dbReference>
<gene>
    <name evidence="2" type="ORF">ABS767_11595</name>
</gene>
<dbReference type="Pfam" id="PF13410">
    <property type="entry name" value="GST_C_2"/>
    <property type="match status" value="1"/>
</dbReference>
<dbReference type="InterPro" id="IPR004045">
    <property type="entry name" value="Glutathione_S-Trfase_N"/>
</dbReference>
<evidence type="ECO:0000313" key="2">
    <source>
        <dbReference type="EMBL" id="MFL9841610.1"/>
    </source>
</evidence>
<dbReference type="SUPFAM" id="SSF47616">
    <property type="entry name" value="GST C-terminal domain-like"/>
    <property type="match status" value="1"/>
</dbReference>
<dbReference type="Pfam" id="PF13417">
    <property type="entry name" value="GST_N_3"/>
    <property type="match status" value="1"/>
</dbReference>
<dbReference type="EMBL" id="JBELQC010000001">
    <property type="protein sequence ID" value="MFL9841610.1"/>
    <property type="molecule type" value="Genomic_DNA"/>
</dbReference>
<evidence type="ECO:0000259" key="1">
    <source>
        <dbReference type="Pfam" id="PF13417"/>
    </source>
</evidence>
<accession>A0ABW8YQT5</accession>
<dbReference type="Proteomes" id="UP001629244">
    <property type="component" value="Unassembled WGS sequence"/>
</dbReference>
<reference evidence="2 3" key="1">
    <citation type="submission" date="2024-06" db="EMBL/GenBank/DDBJ databases">
        <authorList>
            <person name="Kaempfer P."/>
            <person name="Viver T."/>
        </authorList>
    </citation>
    <scope>NUCLEOTIDE SEQUENCE [LARGE SCALE GENOMIC DNA]</scope>
    <source>
        <strain evidence="2 3">ST-64</strain>
    </source>
</reference>
<proteinExistence type="predicted"/>
<dbReference type="SUPFAM" id="SSF52833">
    <property type="entry name" value="Thioredoxin-like"/>
    <property type="match status" value="1"/>
</dbReference>
<evidence type="ECO:0000313" key="3">
    <source>
        <dbReference type="Proteomes" id="UP001629244"/>
    </source>
</evidence>
<protein>
    <submittedName>
        <fullName evidence="2">Glutathione S-transferase family protein</fullName>
    </submittedName>
</protein>
<dbReference type="InterPro" id="IPR036249">
    <property type="entry name" value="Thioredoxin-like_sf"/>
</dbReference>
<dbReference type="RefSeq" id="WP_408078504.1">
    <property type="nucleotide sequence ID" value="NZ_JBELQC010000001.1"/>
</dbReference>
<comment type="caution">
    <text evidence="2">The sequence shown here is derived from an EMBL/GenBank/DDBJ whole genome shotgun (WGS) entry which is preliminary data.</text>
</comment>
<sequence length="378" mass="41999">MQPIILYGAPHSLYTGKTRAYLRKQGIFYIERSTADPRFRNEVVPAIGRGIIPVVVLTDGTIIQDTVDILDHFERKGVPLTAYPEGALQRVLAHIAELYAVAGLTRHAMHYRWTYAKEQERFLADAFAPVSGGASAGQVMARMQSYLPMLGVTPETRSAIETSYETLLDLLEAHFADHPYLFGGQPSVGDYGLLGPLFAHLGRDPVPAGLMKTRAPRVFRWVERMNAPDADMPEYPDYPAGFLTGDTVPETLNALFRHMADELFPELSDKVAMLRDFVDRTDPVEGSPVTAKPHQRIVGTVATRFRGIAIESGVQPYAFYLWQRITDAFAALPPASAERVRAWLDGTGLSPLLALSVPIRVERRDNIEVWGARADREP</sequence>
<organism evidence="2 3">
    <name type="scientific">Sphingomonas plantiphila</name>
    <dbReference type="NCBI Taxonomy" id="3163295"/>
    <lineage>
        <taxon>Bacteria</taxon>
        <taxon>Pseudomonadati</taxon>
        <taxon>Pseudomonadota</taxon>
        <taxon>Alphaproteobacteria</taxon>
        <taxon>Sphingomonadales</taxon>
        <taxon>Sphingomonadaceae</taxon>
        <taxon>Sphingomonas</taxon>
    </lineage>
</organism>
<dbReference type="Gene3D" id="1.20.1050.10">
    <property type="match status" value="1"/>
</dbReference>
<name>A0ABW8YQT5_9SPHN</name>
<feature type="domain" description="GST N-terminal" evidence="1">
    <location>
        <begin position="6"/>
        <end position="76"/>
    </location>
</feature>
<keyword evidence="3" id="KW-1185">Reference proteome</keyword>
<dbReference type="Gene3D" id="3.40.30.10">
    <property type="entry name" value="Glutaredoxin"/>
    <property type="match status" value="1"/>
</dbReference>